<dbReference type="GeneID" id="92853371"/>
<feature type="transmembrane region" description="Helical" evidence="7">
    <location>
        <begin position="352"/>
        <end position="375"/>
    </location>
</feature>
<sequence length="419" mass="45511">MDSGKTVWQKNFTILYCSKLVKVIADSFAFNSILWFLILDGQGAIGTALLIAVTILPQVLIAPLISPLMKTDTLKFWMFSADITRSILMLLIPLCYFNGFSPLWFIISLMLIHSATGASYDPASVSLIPHIVTKDLIQKGNATIESSVQVVKLAAVMFCGVLIAVIGAANTMLLTFPLYIISAGLVLLIKYKLKDDKTKEKALNQKGTYLRKLKRGFVLVRNHQILFPLAIYCIFLNLGAAPWEALSAVYISEDLNGDSVIHAFLRVTTAIGAFFMGFILTKVRVNRYGLLFVAAGIVEGTAFFITGINSYLILVLTAAFVLGSTISAINVPEHTIIQTSVAEEDQPQVFAVIRMTSHVMIPLGALVGGYAATVFGAGKVIAFGGLIEILAGVAILTLTKLSKTKRADLIKVKEESLKI</sequence>
<feature type="transmembrane region" description="Helical" evidence="7">
    <location>
        <begin position="44"/>
        <end position="66"/>
    </location>
</feature>
<dbReference type="PANTHER" id="PTHR23513">
    <property type="entry name" value="INTEGRAL MEMBRANE EFFLUX PROTEIN-RELATED"/>
    <property type="match status" value="1"/>
</dbReference>
<comment type="subcellular location">
    <subcellularLocation>
        <location evidence="1">Cell membrane</location>
        <topology evidence="1">Multi-pass membrane protein</topology>
    </subcellularLocation>
</comment>
<dbReference type="InterPro" id="IPR011701">
    <property type="entry name" value="MFS"/>
</dbReference>
<feature type="transmembrane region" description="Helical" evidence="7">
    <location>
        <begin position="155"/>
        <end position="188"/>
    </location>
</feature>
<evidence type="ECO:0000256" key="4">
    <source>
        <dbReference type="ARBA" id="ARBA00022692"/>
    </source>
</evidence>
<keyword evidence="2" id="KW-0813">Transport</keyword>
<keyword evidence="5 7" id="KW-1133">Transmembrane helix</keyword>
<dbReference type="PANTHER" id="PTHR23513:SF9">
    <property type="entry name" value="ENTEROBACTIN EXPORTER ENTS"/>
    <property type="match status" value="1"/>
</dbReference>
<feature type="transmembrane region" description="Helical" evidence="7">
    <location>
        <begin position="311"/>
        <end position="331"/>
    </location>
</feature>
<dbReference type="Pfam" id="PF07690">
    <property type="entry name" value="MFS_1"/>
    <property type="match status" value="1"/>
</dbReference>
<evidence type="ECO:0000256" key="7">
    <source>
        <dbReference type="SAM" id="Phobius"/>
    </source>
</evidence>
<evidence type="ECO:0000256" key="3">
    <source>
        <dbReference type="ARBA" id="ARBA00022475"/>
    </source>
</evidence>
<feature type="transmembrane region" description="Helical" evidence="7">
    <location>
        <begin position="20"/>
        <end position="38"/>
    </location>
</feature>
<dbReference type="Gene3D" id="1.20.1250.20">
    <property type="entry name" value="MFS general substrate transporter like domains"/>
    <property type="match status" value="1"/>
</dbReference>
<dbReference type="EMBL" id="CP021920">
    <property type="protein sequence ID" value="ASB89183.1"/>
    <property type="molecule type" value="Genomic_DNA"/>
</dbReference>
<feature type="transmembrane region" description="Helical" evidence="7">
    <location>
        <begin position="381"/>
        <end position="401"/>
    </location>
</feature>
<evidence type="ECO:0000313" key="9">
    <source>
        <dbReference type="Proteomes" id="UP000196877"/>
    </source>
</evidence>
<accession>A0ABN5AEQ9</accession>
<keyword evidence="6 7" id="KW-0472">Membrane</keyword>
<feature type="transmembrane region" description="Helical" evidence="7">
    <location>
        <begin position="87"/>
        <end position="112"/>
    </location>
</feature>
<feature type="transmembrane region" description="Helical" evidence="7">
    <location>
        <begin position="288"/>
        <end position="305"/>
    </location>
</feature>
<dbReference type="SUPFAM" id="SSF103473">
    <property type="entry name" value="MFS general substrate transporter"/>
    <property type="match status" value="1"/>
</dbReference>
<reference evidence="8 9" key="1">
    <citation type="submission" date="2017-06" db="EMBL/GenBank/DDBJ databases">
        <title>Genome sequence of Bacillus sonorensis strain SRCM101395.</title>
        <authorList>
            <person name="Cho S.H."/>
        </authorList>
    </citation>
    <scope>NUCLEOTIDE SEQUENCE [LARGE SCALE GENOMIC DNA]</scope>
    <source>
        <strain evidence="8 9">SRCM101395</strain>
    </source>
</reference>
<evidence type="ECO:0000256" key="2">
    <source>
        <dbReference type="ARBA" id="ARBA00022448"/>
    </source>
</evidence>
<evidence type="ECO:0000256" key="1">
    <source>
        <dbReference type="ARBA" id="ARBA00004651"/>
    </source>
</evidence>
<proteinExistence type="predicted"/>
<name>A0ABN5AEQ9_9BACI</name>
<dbReference type="RefSeq" id="WP_006636972.1">
    <property type="nucleotide sequence ID" value="NZ_BORD01000006.1"/>
</dbReference>
<organism evidence="8 9">
    <name type="scientific">Bacillus sonorensis</name>
    <dbReference type="NCBI Taxonomy" id="119858"/>
    <lineage>
        <taxon>Bacteria</taxon>
        <taxon>Bacillati</taxon>
        <taxon>Bacillota</taxon>
        <taxon>Bacilli</taxon>
        <taxon>Bacillales</taxon>
        <taxon>Bacillaceae</taxon>
        <taxon>Bacillus</taxon>
    </lineage>
</organism>
<dbReference type="InterPro" id="IPR036259">
    <property type="entry name" value="MFS_trans_sf"/>
</dbReference>
<evidence type="ECO:0000256" key="5">
    <source>
        <dbReference type="ARBA" id="ARBA00022989"/>
    </source>
</evidence>
<keyword evidence="9" id="KW-1185">Reference proteome</keyword>
<evidence type="ECO:0000256" key="6">
    <source>
        <dbReference type="ARBA" id="ARBA00023136"/>
    </source>
</evidence>
<dbReference type="CDD" id="cd06173">
    <property type="entry name" value="MFS_MefA_like"/>
    <property type="match status" value="1"/>
</dbReference>
<feature type="transmembrane region" description="Helical" evidence="7">
    <location>
        <begin position="225"/>
        <end position="243"/>
    </location>
</feature>
<dbReference type="Proteomes" id="UP000196877">
    <property type="component" value="Chromosome"/>
</dbReference>
<keyword evidence="4 7" id="KW-0812">Transmembrane</keyword>
<keyword evidence="3" id="KW-1003">Cell membrane</keyword>
<gene>
    <name evidence="8" type="ORF">S101395_02676</name>
</gene>
<protein>
    <submittedName>
        <fullName evidence="8">MFS-type transporter YvqJ</fullName>
    </submittedName>
</protein>
<evidence type="ECO:0000313" key="8">
    <source>
        <dbReference type="EMBL" id="ASB89183.1"/>
    </source>
</evidence>
<feature type="transmembrane region" description="Helical" evidence="7">
    <location>
        <begin position="263"/>
        <end position="281"/>
    </location>
</feature>